<name>A0A7V2AZ52_RHOMR</name>
<dbReference type="PANTHER" id="PTHR42860">
    <property type="entry name" value="VITAMIN B12-BINDING PROTEIN"/>
    <property type="match status" value="1"/>
</dbReference>
<dbReference type="InterPro" id="IPR002491">
    <property type="entry name" value="ABC_transptr_periplasmic_BD"/>
</dbReference>
<evidence type="ECO:0000259" key="1">
    <source>
        <dbReference type="PROSITE" id="PS50983"/>
    </source>
</evidence>
<organism evidence="2">
    <name type="scientific">Rhodothermus marinus</name>
    <name type="common">Rhodothermus obamensis</name>
    <dbReference type="NCBI Taxonomy" id="29549"/>
    <lineage>
        <taxon>Bacteria</taxon>
        <taxon>Pseudomonadati</taxon>
        <taxon>Rhodothermota</taxon>
        <taxon>Rhodothermia</taxon>
        <taxon>Rhodothermales</taxon>
        <taxon>Rhodothermaceae</taxon>
        <taxon>Rhodothermus</taxon>
    </lineage>
</organism>
<comment type="caution">
    <text evidence="2">The sequence shown here is derived from an EMBL/GenBank/DDBJ whole genome shotgun (WGS) entry which is preliminary data.</text>
</comment>
<reference evidence="2" key="1">
    <citation type="journal article" date="2020" name="mSystems">
        <title>Genome- and Community-Level Interaction Insights into Carbon Utilization and Element Cycling Functions of Hydrothermarchaeota in Hydrothermal Sediment.</title>
        <authorList>
            <person name="Zhou Z."/>
            <person name="Liu Y."/>
            <person name="Xu W."/>
            <person name="Pan J."/>
            <person name="Luo Z.H."/>
            <person name="Li M."/>
        </authorList>
    </citation>
    <scope>NUCLEOTIDE SEQUENCE [LARGE SCALE GENOMIC DNA]</scope>
    <source>
        <strain evidence="2">SpSt-143</strain>
    </source>
</reference>
<dbReference type="SUPFAM" id="SSF53807">
    <property type="entry name" value="Helical backbone' metal receptor"/>
    <property type="match status" value="1"/>
</dbReference>
<dbReference type="Gene3D" id="3.40.50.1980">
    <property type="entry name" value="Nitrogenase molybdenum iron protein domain"/>
    <property type="match status" value="2"/>
</dbReference>
<accession>A0A7V2AZ52</accession>
<dbReference type="InterPro" id="IPR051030">
    <property type="entry name" value="Vitamin_B12-ABC_binding"/>
</dbReference>
<dbReference type="PROSITE" id="PS50983">
    <property type="entry name" value="FE_B12_PBP"/>
    <property type="match status" value="1"/>
</dbReference>
<evidence type="ECO:0000313" key="2">
    <source>
        <dbReference type="EMBL" id="HER95305.1"/>
    </source>
</evidence>
<sequence>MRIVSLFPAATEWVCTFGAQEALVGRSHACDYPPEILDRPVLTRPRIDPTQYAAAIDQDVRALQLQGLSLYEIDWEQLQRLRPELILTQTQCSVCAVSLDVLETELATWPEEHRPQLLAMAPATLKQVLDAALMLGRAIGRLQEAIEVLAHAEKRLRELRDYLGLHRRTDPTALPTVACLEWLDPLIAAGHWMPDVVEMAGGQAVLASPGQPSRTITWEMLLAADPDVVLLMPCGFSIAQTLRELPRLMEQPQWHALRAVQEGRVYALDGNAYFNRPGPRLYRSIALVAACLYPDRLPPQLLGLKPWELQLLHSAPAT</sequence>
<dbReference type="AlphaFoldDB" id="A0A7V2AZ52"/>
<protein>
    <submittedName>
        <fullName evidence="2">Cobalamin-binding protein</fullName>
    </submittedName>
</protein>
<gene>
    <name evidence="2" type="ORF">ENO59_02125</name>
</gene>
<dbReference type="EMBL" id="DSGB01000003">
    <property type="protein sequence ID" value="HER95305.1"/>
    <property type="molecule type" value="Genomic_DNA"/>
</dbReference>
<dbReference type="Pfam" id="PF01497">
    <property type="entry name" value="Peripla_BP_2"/>
    <property type="match status" value="1"/>
</dbReference>
<dbReference type="PANTHER" id="PTHR42860:SF1">
    <property type="entry name" value="VITAMIN B12-BINDING PROTEIN"/>
    <property type="match status" value="1"/>
</dbReference>
<feature type="domain" description="Fe/B12 periplasmic-binding" evidence="1">
    <location>
        <begin position="2"/>
        <end position="296"/>
    </location>
</feature>
<proteinExistence type="predicted"/>